<sequence length="172" mass="19125">MQTNVGVQPVGVQPMSVSSTMMSIQQPEAWGSGICDCCDDMGICCCAFWCFPCFQCSTVSQFGECLCLPLMDPGCAGYCGNSMVCPPVSMAMRAAVRERYKIRGSICDDCCTLYWCLSCTWCQMAREIKRRKQPIRVVTAQTTSVNMALNPQPYQAPQPYPQPYQPYPPAKY</sequence>
<proteinExistence type="inferred from homology"/>
<name>A0AAV3AVP7_PYXAD</name>
<dbReference type="InterPro" id="IPR006461">
    <property type="entry name" value="PLAC_motif_containing"/>
</dbReference>
<gene>
    <name evidence="2" type="ORF">GDO54_005697</name>
</gene>
<organism evidence="2 3">
    <name type="scientific">Pyxicephalus adspersus</name>
    <name type="common">African bullfrog</name>
    <dbReference type="NCBI Taxonomy" id="30357"/>
    <lineage>
        <taxon>Eukaryota</taxon>
        <taxon>Metazoa</taxon>
        <taxon>Chordata</taxon>
        <taxon>Craniata</taxon>
        <taxon>Vertebrata</taxon>
        <taxon>Euteleostomi</taxon>
        <taxon>Amphibia</taxon>
        <taxon>Batrachia</taxon>
        <taxon>Anura</taxon>
        <taxon>Neobatrachia</taxon>
        <taxon>Ranoidea</taxon>
        <taxon>Pyxicephalidae</taxon>
        <taxon>Pyxicephalinae</taxon>
        <taxon>Pyxicephalus</taxon>
    </lineage>
</organism>
<dbReference type="EMBL" id="DYDO01000002">
    <property type="protein sequence ID" value="DBA29628.1"/>
    <property type="molecule type" value="Genomic_DNA"/>
</dbReference>
<reference evidence="2" key="1">
    <citation type="thesis" date="2020" institute="ProQuest LLC" country="789 East Eisenhower Parkway, Ann Arbor, MI, USA">
        <title>Comparative Genomics and Chromosome Evolution.</title>
        <authorList>
            <person name="Mudd A.B."/>
        </authorList>
    </citation>
    <scope>NUCLEOTIDE SEQUENCE</scope>
    <source>
        <strain evidence="2">1538</strain>
        <tissue evidence="2">Blood</tissue>
    </source>
</reference>
<protein>
    <recommendedName>
        <fullName evidence="4">Cornifelin</fullName>
    </recommendedName>
</protein>
<evidence type="ECO:0000256" key="1">
    <source>
        <dbReference type="ARBA" id="ARBA00009024"/>
    </source>
</evidence>
<dbReference type="AlphaFoldDB" id="A0AAV3AVP7"/>
<evidence type="ECO:0008006" key="4">
    <source>
        <dbReference type="Google" id="ProtNLM"/>
    </source>
</evidence>
<dbReference type="PANTHER" id="PTHR15907">
    <property type="entry name" value="DUF614 FAMILY PROTEIN-RELATED"/>
    <property type="match status" value="1"/>
</dbReference>
<dbReference type="NCBIfam" id="TIGR01571">
    <property type="entry name" value="A_thal_Cys_rich"/>
    <property type="match status" value="1"/>
</dbReference>
<evidence type="ECO:0000313" key="3">
    <source>
        <dbReference type="Proteomes" id="UP001181693"/>
    </source>
</evidence>
<keyword evidence="3" id="KW-1185">Reference proteome</keyword>
<comment type="similarity">
    <text evidence="1">Belongs to the cornifelin family.</text>
</comment>
<evidence type="ECO:0000313" key="2">
    <source>
        <dbReference type="EMBL" id="DBA29628.1"/>
    </source>
</evidence>
<accession>A0AAV3AVP7</accession>
<comment type="caution">
    <text evidence="2">The sequence shown here is derived from an EMBL/GenBank/DDBJ whole genome shotgun (WGS) entry which is preliminary data.</text>
</comment>
<dbReference type="Proteomes" id="UP001181693">
    <property type="component" value="Unassembled WGS sequence"/>
</dbReference>
<dbReference type="Pfam" id="PF04749">
    <property type="entry name" value="PLAC8"/>
    <property type="match status" value="1"/>
</dbReference>